<keyword evidence="1" id="KW-0732">Signal</keyword>
<organism evidence="2 3">
    <name type="scientific">Leptospira ilyithenensis</name>
    <dbReference type="NCBI Taxonomy" id="2484901"/>
    <lineage>
        <taxon>Bacteria</taxon>
        <taxon>Pseudomonadati</taxon>
        <taxon>Spirochaetota</taxon>
        <taxon>Spirochaetia</taxon>
        <taxon>Leptospirales</taxon>
        <taxon>Leptospiraceae</taxon>
        <taxon>Leptospira</taxon>
    </lineage>
</organism>
<evidence type="ECO:0000313" key="3">
    <source>
        <dbReference type="Proteomes" id="UP000298264"/>
    </source>
</evidence>
<dbReference type="PANTHER" id="PTHR37310">
    <property type="entry name" value="CYTOPLASMIC PROTEIN-RELATED"/>
    <property type="match status" value="1"/>
</dbReference>
<evidence type="ECO:0000256" key="1">
    <source>
        <dbReference type="SAM" id="SignalP"/>
    </source>
</evidence>
<dbReference type="Proteomes" id="UP000298264">
    <property type="component" value="Unassembled WGS sequence"/>
</dbReference>
<feature type="chain" id="PRO_5020992286" evidence="1">
    <location>
        <begin position="26"/>
        <end position="150"/>
    </location>
</feature>
<dbReference type="EMBL" id="RQHV01000002">
    <property type="protein sequence ID" value="TGN14512.1"/>
    <property type="molecule type" value="Genomic_DNA"/>
</dbReference>
<dbReference type="PANTHER" id="PTHR37310:SF1">
    <property type="entry name" value="CYTOPLASMIC PROTEIN"/>
    <property type="match status" value="1"/>
</dbReference>
<comment type="caution">
    <text evidence="2">The sequence shown here is derived from an EMBL/GenBank/DDBJ whole genome shotgun (WGS) entry which is preliminary data.</text>
</comment>
<feature type="signal peptide" evidence="1">
    <location>
        <begin position="1"/>
        <end position="25"/>
    </location>
</feature>
<gene>
    <name evidence="2" type="ORF">EHS11_00515</name>
</gene>
<name>A0A4R9LWK2_9LEPT</name>
<dbReference type="CDD" id="cd08026">
    <property type="entry name" value="DUF326"/>
    <property type="match status" value="1"/>
</dbReference>
<dbReference type="AlphaFoldDB" id="A0A4R9LWK2"/>
<dbReference type="InterPro" id="IPR030913">
    <property type="entry name" value="Csp1_Cys_rich"/>
</dbReference>
<dbReference type="InterPro" id="IPR005560">
    <property type="entry name" value="Csp_YhjQ"/>
</dbReference>
<dbReference type="InterPro" id="IPR044543">
    <property type="entry name" value="YHJQ-like"/>
</dbReference>
<dbReference type="NCBIfam" id="TIGR04401">
    <property type="entry name" value="TAT_Cys_rich"/>
    <property type="match status" value="1"/>
</dbReference>
<reference evidence="2" key="1">
    <citation type="journal article" date="2019" name="PLoS Negl. Trop. Dis.">
        <title>Revisiting the worldwide diversity of Leptospira species in the environment.</title>
        <authorList>
            <person name="Vincent A.T."/>
            <person name="Schiettekatte O."/>
            <person name="Bourhy P."/>
            <person name="Veyrier F.J."/>
            <person name="Picardeau M."/>
        </authorList>
    </citation>
    <scope>NUCLEOTIDE SEQUENCE [LARGE SCALE GENOMIC DNA]</scope>
    <source>
        <strain evidence="2">201400974</strain>
    </source>
</reference>
<sequence>MNRKQFVTNSAAMLATAGLVNSLFAEDHKHDMTMPATATTGKSKYAKVLMSAIHCKLAAEVCLGHCITELAKGDKMLGDCAKSTRETIAACEAFISLASNNSPFTKKMASLCVEICEACAKDCKKHAEHHVVCKDCYESCVTCAKEMAKV</sequence>
<dbReference type="RefSeq" id="WP_135762467.1">
    <property type="nucleotide sequence ID" value="NZ_RQHV01000002.1"/>
</dbReference>
<evidence type="ECO:0000313" key="2">
    <source>
        <dbReference type="EMBL" id="TGN14512.1"/>
    </source>
</evidence>
<dbReference type="Pfam" id="PF03860">
    <property type="entry name" value="Csp"/>
    <property type="match status" value="1"/>
</dbReference>
<dbReference type="OrthoDB" id="5396211at2"/>
<keyword evidence="3" id="KW-1185">Reference proteome</keyword>
<dbReference type="Gene3D" id="1.20.1270.360">
    <property type="match status" value="1"/>
</dbReference>
<proteinExistence type="predicted"/>
<accession>A0A4R9LWK2</accession>
<protein>
    <submittedName>
        <fullName evidence="2">Four-helix bundle copper-binding protein</fullName>
    </submittedName>
</protein>